<reference evidence="1 2" key="1">
    <citation type="submission" date="2024-08" db="EMBL/GenBank/DDBJ databases">
        <title>The draft genome of Apodemus speciosus.</title>
        <authorList>
            <person name="Nabeshima K."/>
            <person name="Suzuki S."/>
            <person name="Onuma M."/>
        </authorList>
    </citation>
    <scope>NUCLEOTIDE SEQUENCE [LARGE SCALE GENOMIC DNA]</scope>
    <source>
        <strain evidence="1">IB14-021</strain>
    </source>
</reference>
<dbReference type="EMBL" id="BAAFST010000011">
    <property type="protein sequence ID" value="GAB1297218.1"/>
    <property type="molecule type" value="Genomic_DNA"/>
</dbReference>
<protein>
    <submittedName>
        <fullName evidence="1">Uncharacterized protein</fullName>
    </submittedName>
</protein>
<keyword evidence="2" id="KW-1185">Reference proteome</keyword>
<name>A0ABQ0FD80_APOSI</name>
<sequence length="33" mass="3943">MTSPWLPRSRSWRSGSATQEEGHCLQYLMEYRV</sequence>
<gene>
    <name evidence="1" type="ORF">APTSU1_001245400</name>
</gene>
<comment type="caution">
    <text evidence="1">The sequence shown here is derived from an EMBL/GenBank/DDBJ whole genome shotgun (WGS) entry which is preliminary data.</text>
</comment>
<dbReference type="Proteomes" id="UP001623349">
    <property type="component" value="Unassembled WGS sequence"/>
</dbReference>
<organism evidence="1 2">
    <name type="scientific">Apodemus speciosus</name>
    <name type="common">Large Japanese field mouse</name>
    <dbReference type="NCBI Taxonomy" id="105296"/>
    <lineage>
        <taxon>Eukaryota</taxon>
        <taxon>Metazoa</taxon>
        <taxon>Chordata</taxon>
        <taxon>Craniata</taxon>
        <taxon>Vertebrata</taxon>
        <taxon>Euteleostomi</taxon>
        <taxon>Mammalia</taxon>
        <taxon>Eutheria</taxon>
        <taxon>Euarchontoglires</taxon>
        <taxon>Glires</taxon>
        <taxon>Rodentia</taxon>
        <taxon>Myomorpha</taxon>
        <taxon>Muroidea</taxon>
        <taxon>Muridae</taxon>
        <taxon>Murinae</taxon>
        <taxon>Apodemus</taxon>
    </lineage>
</organism>
<evidence type="ECO:0000313" key="1">
    <source>
        <dbReference type="EMBL" id="GAB1297218.1"/>
    </source>
</evidence>
<evidence type="ECO:0000313" key="2">
    <source>
        <dbReference type="Proteomes" id="UP001623349"/>
    </source>
</evidence>
<proteinExistence type="predicted"/>
<accession>A0ABQ0FD80</accession>